<dbReference type="AlphaFoldDB" id="A0AAV1E7J9"/>
<dbReference type="EMBL" id="OX459125">
    <property type="protein sequence ID" value="CAI9115619.1"/>
    <property type="molecule type" value="Genomic_DNA"/>
</dbReference>
<dbReference type="Proteomes" id="UP001161247">
    <property type="component" value="Chromosome 8"/>
</dbReference>
<keyword evidence="2" id="KW-1185">Reference proteome</keyword>
<gene>
    <name evidence="1" type="ORF">OLC1_LOCUS22110</name>
</gene>
<protein>
    <submittedName>
        <fullName evidence="1">OLC1v1016574C1</fullName>
    </submittedName>
</protein>
<proteinExistence type="predicted"/>
<evidence type="ECO:0000313" key="2">
    <source>
        <dbReference type="Proteomes" id="UP001161247"/>
    </source>
</evidence>
<organism evidence="1 2">
    <name type="scientific">Oldenlandia corymbosa var. corymbosa</name>
    <dbReference type="NCBI Taxonomy" id="529605"/>
    <lineage>
        <taxon>Eukaryota</taxon>
        <taxon>Viridiplantae</taxon>
        <taxon>Streptophyta</taxon>
        <taxon>Embryophyta</taxon>
        <taxon>Tracheophyta</taxon>
        <taxon>Spermatophyta</taxon>
        <taxon>Magnoliopsida</taxon>
        <taxon>eudicotyledons</taxon>
        <taxon>Gunneridae</taxon>
        <taxon>Pentapetalae</taxon>
        <taxon>asterids</taxon>
        <taxon>lamiids</taxon>
        <taxon>Gentianales</taxon>
        <taxon>Rubiaceae</taxon>
        <taxon>Rubioideae</taxon>
        <taxon>Spermacoceae</taxon>
        <taxon>Hedyotis-Oldenlandia complex</taxon>
        <taxon>Oldenlandia</taxon>
    </lineage>
</organism>
<name>A0AAV1E7J9_OLDCO</name>
<reference evidence="1" key="1">
    <citation type="submission" date="2023-03" db="EMBL/GenBank/DDBJ databases">
        <authorList>
            <person name="Julca I."/>
        </authorList>
    </citation>
    <scope>NUCLEOTIDE SEQUENCE</scope>
</reference>
<sequence length="424" mass="47759">MKRCLRAKFVPFNYPWPKYRRIQKLQLGKLLVDENPRCLRYPKARQSRLLKGDRSIVMKFDYYPAIYNNQPWNQKKKKKAVASQVEAAGSFLNAACDEIANDESSLVEEADVNQDSSWCNEQSILSAIDKDAVHDFSSHEDYVFEEETQCCRPLETGDERLFLHRGECFLLARVHDCWGRNAVDWSMPPIYDVYQEDDVTGITYFLPFDGVYVNRVEADFCNAPLVDFSSHTEAMTVDLVDNEYTTAGKSIMERATNSFFGVHHLQIGASCGSTFGCDDTIINSSNLDFSYHDGGREDSEVDDSNYGDDDYDYLQMQAQFDNVDLPLGVEASFSWLQSSAASLDSITSLNMVAQVDVTISCAAPSISCVDSALPLTMISMGYSFPFSALSLCHEVSKSFSQIHDFPIMQHGDLFPLLSDHDASH</sequence>
<accession>A0AAV1E7J9</accession>
<evidence type="ECO:0000313" key="1">
    <source>
        <dbReference type="EMBL" id="CAI9115619.1"/>
    </source>
</evidence>